<organism evidence="1 2">
    <name type="scientific">Coniosporium uncinatum</name>
    <dbReference type="NCBI Taxonomy" id="93489"/>
    <lineage>
        <taxon>Eukaryota</taxon>
        <taxon>Fungi</taxon>
        <taxon>Dikarya</taxon>
        <taxon>Ascomycota</taxon>
        <taxon>Pezizomycotina</taxon>
        <taxon>Dothideomycetes</taxon>
        <taxon>Dothideomycetes incertae sedis</taxon>
        <taxon>Coniosporium</taxon>
    </lineage>
</organism>
<dbReference type="EMBL" id="JAWDJW010007074">
    <property type="protein sequence ID" value="KAK3062909.1"/>
    <property type="molecule type" value="Genomic_DNA"/>
</dbReference>
<evidence type="ECO:0000313" key="1">
    <source>
        <dbReference type="EMBL" id="KAK3062909.1"/>
    </source>
</evidence>
<gene>
    <name evidence="1" type="ORF">LTS18_003115</name>
</gene>
<accession>A0ACC3D774</accession>
<protein>
    <submittedName>
        <fullName evidence="1">Uncharacterized protein</fullName>
    </submittedName>
</protein>
<name>A0ACC3D774_9PEZI</name>
<keyword evidence="2" id="KW-1185">Reference proteome</keyword>
<comment type="caution">
    <text evidence="1">The sequence shown here is derived from an EMBL/GenBank/DDBJ whole genome shotgun (WGS) entry which is preliminary data.</text>
</comment>
<sequence>MAKSKATGGNDGGDGGDGRRSARHGQGGGRGGGSGRSGENGEWQQMMGTGMWQQGGYGYMQPPPMMPAYPPPMVPMFPYQAPMPTGYVPPFQQPTFGQQVGMGGRLDSGRNRKRDVLAPKTTGGRVEKQGELEQKRKDQARRAAEMAARQCVTCEELGHGFKQCKNTCVHCKTKSHPKRACTLNDDSIKLKYAVVVSKRGKTETVESDASRSVMPKAEPYTEAVQASTGASTAGTMLSAREQELLSTVARLESENAQLQANFDELYGRARARIAELEASQASVKVKIEEPEET</sequence>
<evidence type="ECO:0000313" key="2">
    <source>
        <dbReference type="Proteomes" id="UP001186974"/>
    </source>
</evidence>
<reference evidence="1" key="1">
    <citation type="submission" date="2024-09" db="EMBL/GenBank/DDBJ databases">
        <title>Black Yeasts Isolated from many extreme environments.</title>
        <authorList>
            <person name="Coleine C."/>
            <person name="Stajich J.E."/>
            <person name="Selbmann L."/>
        </authorList>
    </citation>
    <scope>NUCLEOTIDE SEQUENCE</scope>
    <source>
        <strain evidence="1">CCFEE 5737</strain>
    </source>
</reference>
<dbReference type="Proteomes" id="UP001186974">
    <property type="component" value="Unassembled WGS sequence"/>
</dbReference>
<proteinExistence type="predicted"/>